<dbReference type="STRING" id="768679.TTX_0301"/>
<dbReference type="Proteomes" id="UP000002654">
    <property type="component" value="Chromosome"/>
</dbReference>
<dbReference type="AlphaFoldDB" id="G4RN34"/>
<dbReference type="GeneID" id="11263312"/>
<dbReference type="PATRIC" id="fig|768679.9.peg.319"/>
<protein>
    <submittedName>
        <fullName evidence="1">Uncharacterized protein</fullName>
    </submittedName>
</protein>
<dbReference type="OrthoDB" id="27224at2157"/>
<dbReference type="RefSeq" id="WP_014126235.1">
    <property type="nucleotide sequence ID" value="NC_016070.1"/>
</dbReference>
<dbReference type="PaxDb" id="768679-TTX_0301"/>
<dbReference type="EMBL" id="FN869859">
    <property type="protein sequence ID" value="CCC80978.1"/>
    <property type="molecule type" value="Genomic_DNA"/>
</dbReference>
<accession>G4RN34</accession>
<keyword evidence="2" id="KW-1185">Reference proteome</keyword>
<evidence type="ECO:0000313" key="1">
    <source>
        <dbReference type="EMBL" id="CCC80978.1"/>
    </source>
</evidence>
<evidence type="ECO:0000313" key="2">
    <source>
        <dbReference type="Proteomes" id="UP000002654"/>
    </source>
</evidence>
<organism evidence="1 2">
    <name type="scientific">Thermoproteus tenax (strain ATCC 35583 / DSM 2078 / JCM 9277 / NBRC 100435 / Kra 1)</name>
    <dbReference type="NCBI Taxonomy" id="768679"/>
    <lineage>
        <taxon>Archaea</taxon>
        <taxon>Thermoproteota</taxon>
        <taxon>Thermoprotei</taxon>
        <taxon>Thermoproteales</taxon>
        <taxon>Thermoproteaceae</taxon>
        <taxon>Thermoproteus</taxon>
    </lineage>
</organism>
<reference evidence="1 2" key="1">
    <citation type="journal article" date="2011" name="PLoS ONE">
        <title>The complete genome sequence of Thermoproteus tenax: a physiologically versatile member of the Crenarchaeota.</title>
        <authorList>
            <person name="Siebers B."/>
            <person name="Zaparty M."/>
            <person name="Raddatz G."/>
            <person name="Tjaden B."/>
            <person name="Albers S.V."/>
            <person name="Bell S.D."/>
            <person name="Blombach F."/>
            <person name="Kletzin A."/>
            <person name="Kyrpides N."/>
            <person name="Lanz C."/>
            <person name="Plagens A."/>
            <person name="Rampp M."/>
            <person name="Rosinus A."/>
            <person name="von Jan M."/>
            <person name="Makarova K.S."/>
            <person name="Klenk H.P."/>
            <person name="Schuster S.C."/>
            <person name="Hensel R."/>
        </authorList>
    </citation>
    <scope>NUCLEOTIDE SEQUENCE [LARGE SCALE GENOMIC DNA]</scope>
    <source>
        <strain evidence="2">ATCC 35583 / DSM 2078 / JCM 9277 / NBRC 100435 / Kra 1</strain>
    </source>
</reference>
<gene>
    <name evidence="1" type="ordered locus">TTX_0301</name>
</gene>
<dbReference type="KEGG" id="ttn:TTX_0301"/>
<dbReference type="HOGENOM" id="CLU_1811520_0_0_2"/>
<sequence>MEKVSVRLASRSYADASMAEMLMALPGIYNVYVEGEYLTLEIDEGAIAPAEAIRRVMDLGYEVVLRHYVYSVRRGRADPWRIKERLEEDPPPFVVAATYDVDEDLLYIATVPGARRKDVEAFIASRGVAASYLDEYDKPIRLSFG</sequence>
<dbReference type="eggNOG" id="arCOG05688">
    <property type="taxonomic scope" value="Archaea"/>
</dbReference>
<proteinExistence type="predicted"/>
<name>G4RN34_THETK</name>